<evidence type="ECO:0000313" key="2">
    <source>
        <dbReference type="EMBL" id="OPX54420.1"/>
    </source>
</evidence>
<dbReference type="Gene3D" id="1.10.3480.10">
    <property type="entry name" value="TorD-like"/>
    <property type="match status" value="1"/>
</dbReference>
<dbReference type="Proteomes" id="UP000191418">
    <property type="component" value="Unassembled WGS sequence"/>
</dbReference>
<dbReference type="InterPro" id="IPR050289">
    <property type="entry name" value="TorD/DmsD_chaperones"/>
</dbReference>
<comment type="caution">
    <text evidence="2">The sequence shown here is derived from an EMBL/GenBank/DDBJ whole genome shotgun (WGS) entry which is preliminary data.</text>
</comment>
<dbReference type="AlphaFoldDB" id="A0A1T4S764"/>
<dbReference type="Pfam" id="PF02613">
    <property type="entry name" value="Nitrate_red_del"/>
    <property type="match status" value="1"/>
</dbReference>
<evidence type="ECO:0000256" key="1">
    <source>
        <dbReference type="ARBA" id="ARBA00023186"/>
    </source>
</evidence>
<reference evidence="2 3" key="1">
    <citation type="submission" date="2017-01" db="EMBL/GenBank/DDBJ databases">
        <title>Genome Sequencing of a Marine Spirillum, Oceanospirillum multiglobuliferum ATCC 33336, from Japan.</title>
        <authorList>
            <person name="Carney J.G."/>
            <person name="Trachtenberg A.M."/>
            <person name="Rheaume B.A."/>
            <person name="Linnane J.D."/>
            <person name="Pitts N.L."/>
            <person name="Mykles D.L."/>
            <person name="Maclea K.S."/>
        </authorList>
    </citation>
    <scope>NUCLEOTIDE SEQUENCE [LARGE SCALE GENOMIC DNA]</scope>
    <source>
        <strain evidence="2 3">ATCC 33336</strain>
    </source>
</reference>
<dbReference type="SUPFAM" id="SSF89155">
    <property type="entry name" value="TorD-like"/>
    <property type="match status" value="1"/>
</dbReference>
<dbReference type="OrthoDB" id="8526323at2"/>
<keyword evidence="3" id="KW-1185">Reference proteome</keyword>
<evidence type="ECO:0008006" key="4">
    <source>
        <dbReference type="Google" id="ProtNLM"/>
    </source>
</evidence>
<organism evidence="2 3">
    <name type="scientific">Oceanospirillum multiglobuliferum</name>
    <dbReference type="NCBI Taxonomy" id="64969"/>
    <lineage>
        <taxon>Bacteria</taxon>
        <taxon>Pseudomonadati</taxon>
        <taxon>Pseudomonadota</taxon>
        <taxon>Gammaproteobacteria</taxon>
        <taxon>Oceanospirillales</taxon>
        <taxon>Oceanospirillaceae</taxon>
        <taxon>Oceanospirillum</taxon>
    </lineage>
</organism>
<gene>
    <name evidence="2" type="ORF">BTE48_14410</name>
</gene>
<dbReference type="PANTHER" id="PTHR34227">
    <property type="entry name" value="CHAPERONE PROTEIN YCDY"/>
    <property type="match status" value="1"/>
</dbReference>
<keyword evidence="1" id="KW-0143">Chaperone</keyword>
<dbReference type="InterPro" id="IPR036411">
    <property type="entry name" value="TorD-like_sf"/>
</dbReference>
<dbReference type="EMBL" id="MTSM01000026">
    <property type="protein sequence ID" value="OPX54420.1"/>
    <property type="molecule type" value="Genomic_DNA"/>
</dbReference>
<proteinExistence type="predicted"/>
<name>A0A1T4S764_9GAMM</name>
<sequence>MNANLYAPALTEQDQLRADIYSLLAALLRAVPSPELMSWLQTLDTDNQDGSEMGTAWLTLQLAAQRCNPALLEEEYQDLFIGLGRGELVPFGSWYLTGSLMETPLAILRQDLKLLGYARAESVCEPEDHAAALFEVMASLIENGHPLTTQKSFYQRHLSDWIGRFFRDLQRANAAVFYSSVGSLGRAFTDFETDALAAVEAQCLTVSADEE</sequence>
<dbReference type="RefSeq" id="WP_078746327.1">
    <property type="nucleotide sequence ID" value="NZ_FUXG01000025.1"/>
</dbReference>
<dbReference type="PANTHER" id="PTHR34227:SF1">
    <property type="entry name" value="DIMETHYL SULFOXIDE REDUCTASE CHAPERONE-RELATED"/>
    <property type="match status" value="1"/>
</dbReference>
<accession>A0A1T4S764</accession>
<protein>
    <recommendedName>
        <fullName evidence="4">Molecular chaperone</fullName>
    </recommendedName>
</protein>
<dbReference type="STRING" id="64969.SAMN02745127_02799"/>
<dbReference type="InterPro" id="IPR020945">
    <property type="entry name" value="DMSO/NO3_reduct_chaperone"/>
</dbReference>
<evidence type="ECO:0000313" key="3">
    <source>
        <dbReference type="Proteomes" id="UP000191418"/>
    </source>
</evidence>